<evidence type="ECO:0000313" key="1">
    <source>
        <dbReference type="EMBL" id="SVD90483.1"/>
    </source>
</evidence>
<reference evidence="1" key="1">
    <citation type="submission" date="2018-05" db="EMBL/GenBank/DDBJ databases">
        <authorList>
            <person name="Lanie J.A."/>
            <person name="Ng W.-L."/>
            <person name="Kazmierczak K.M."/>
            <person name="Andrzejewski T.M."/>
            <person name="Davidsen T.M."/>
            <person name="Wayne K.J."/>
            <person name="Tettelin H."/>
            <person name="Glass J.I."/>
            <person name="Rusch D."/>
            <person name="Podicherti R."/>
            <person name="Tsui H.-C.T."/>
            <person name="Winkler M.E."/>
        </authorList>
    </citation>
    <scope>NUCLEOTIDE SEQUENCE</scope>
</reference>
<name>A0A382Z4U9_9ZZZZ</name>
<dbReference type="AlphaFoldDB" id="A0A382Z4U9"/>
<sequence length="47" mass="5222">ASASRRIRPPPRSPPVKLGIPAFCERCISPRWKSFVSSCWASTPSNH</sequence>
<feature type="non-terminal residue" evidence="1">
    <location>
        <position position="1"/>
    </location>
</feature>
<dbReference type="EMBL" id="UINC01181008">
    <property type="protein sequence ID" value="SVD90483.1"/>
    <property type="molecule type" value="Genomic_DNA"/>
</dbReference>
<gene>
    <name evidence="1" type="ORF">METZ01_LOCUS443337</name>
</gene>
<proteinExistence type="predicted"/>
<organism evidence="1">
    <name type="scientific">marine metagenome</name>
    <dbReference type="NCBI Taxonomy" id="408172"/>
    <lineage>
        <taxon>unclassified sequences</taxon>
        <taxon>metagenomes</taxon>
        <taxon>ecological metagenomes</taxon>
    </lineage>
</organism>
<protein>
    <submittedName>
        <fullName evidence="1">Uncharacterized protein</fullName>
    </submittedName>
</protein>
<feature type="non-terminal residue" evidence="1">
    <location>
        <position position="47"/>
    </location>
</feature>
<accession>A0A382Z4U9</accession>